<keyword evidence="6" id="KW-1185">Reference proteome</keyword>
<dbReference type="InterPro" id="IPR018060">
    <property type="entry name" value="HTH_AraC"/>
</dbReference>
<evidence type="ECO:0000313" key="5">
    <source>
        <dbReference type="EMBL" id="NMP24872.1"/>
    </source>
</evidence>
<dbReference type="GO" id="GO:0043565">
    <property type="term" value="F:sequence-specific DNA binding"/>
    <property type="evidence" value="ECO:0007669"/>
    <property type="project" value="InterPro"/>
</dbReference>
<dbReference type="PANTHER" id="PTHR43130">
    <property type="entry name" value="ARAC-FAMILY TRANSCRIPTIONAL REGULATOR"/>
    <property type="match status" value="1"/>
</dbReference>
<dbReference type="PROSITE" id="PS00041">
    <property type="entry name" value="HTH_ARAC_FAMILY_1"/>
    <property type="match status" value="1"/>
</dbReference>
<dbReference type="InterPro" id="IPR018062">
    <property type="entry name" value="HTH_AraC-typ_CS"/>
</dbReference>
<keyword evidence="3" id="KW-0804">Transcription</keyword>
<dbReference type="CDD" id="cd03137">
    <property type="entry name" value="GATase1_AraC_1"/>
    <property type="match status" value="1"/>
</dbReference>
<dbReference type="EMBL" id="JABBVZ010000166">
    <property type="protein sequence ID" value="NMP24872.1"/>
    <property type="molecule type" value="Genomic_DNA"/>
</dbReference>
<name>A0A7Y0Q4R0_9FIRM</name>
<dbReference type="Gene3D" id="3.40.50.880">
    <property type="match status" value="1"/>
</dbReference>
<dbReference type="SUPFAM" id="SSF46689">
    <property type="entry name" value="Homeodomain-like"/>
    <property type="match status" value="2"/>
</dbReference>
<dbReference type="RefSeq" id="WP_169103077.1">
    <property type="nucleotide sequence ID" value="NZ_JABBVZ010000166.1"/>
</dbReference>
<keyword evidence="1" id="KW-0805">Transcription regulation</keyword>
<dbReference type="InterPro" id="IPR002818">
    <property type="entry name" value="DJ-1/PfpI"/>
</dbReference>
<comment type="caution">
    <text evidence="5">The sequence shown here is derived from an EMBL/GenBank/DDBJ whole genome shotgun (WGS) entry which is preliminary data.</text>
</comment>
<reference evidence="5 6" key="1">
    <citation type="submission" date="2020-04" db="EMBL/GenBank/DDBJ databases">
        <authorList>
            <person name="Zhang R."/>
            <person name="Schippers A."/>
        </authorList>
    </citation>
    <scope>NUCLEOTIDE SEQUENCE [LARGE SCALE GENOMIC DNA]</scope>
    <source>
        <strain evidence="5 6">DSM 109850</strain>
    </source>
</reference>
<evidence type="ECO:0000256" key="1">
    <source>
        <dbReference type="ARBA" id="ARBA00023015"/>
    </source>
</evidence>
<dbReference type="PROSITE" id="PS01124">
    <property type="entry name" value="HTH_ARAC_FAMILY_2"/>
    <property type="match status" value="1"/>
</dbReference>
<dbReference type="InterPro" id="IPR009057">
    <property type="entry name" value="Homeodomain-like_sf"/>
</dbReference>
<proteinExistence type="predicted"/>
<evidence type="ECO:0000256" key="3">
    <source>
        <dbReference type="ARBA" id="ARBA00023163"/>
    </source>
</evidence>
<dbReference type="GO" id="GO:0003700">
    <property type="term" value="F:DNA-binding transcription factor activity"/>
    <property type="evidence" value="ECO:0007669"/>
    <property type="project" value="InterPro"/>
</dbReference>
<evidence type="ECO:0000259" key="4">
    <source>
        <dbReference type="PROSITE" id="PS01124"/>
    </source>
</evidence>
<keyword evidence="2" id="KW-0238">DNA-binding</keyword>
<dbReference type="Gene3D" id="1.10.10.60">
    <property type="entry name" value="Homeodomain-like"/>
    <property type="match status" value="1"/>
</dbReference>
<dbReference type="AlphaFoldDB" id="A0A7Y0Q4R0"/>
<evidence type="ECO:0000313" key="6">
    <source>
        <dbReference type="Proteomes" id="UP000533476"/>
    </source>
</evidence>
<protein>
    <submittedName>
        <fullName evidence="5">Helix-turn-helix domain-containing protein</fullName>
    </submittedName>
</protein>
<accession>A0A7Y0Q4R0</accession>
<dbReference type="Pfam" id="PF12833">
    <property type="entry name" value="HTH_18"/>
    <property type="match status" value="1"/>
</dbReference>
<dbReference type="SMART" id="SM00342">
    <property type="entry name" value="HTH_ARAC"/>
    <property type="match status" value="1"/>
</dbReference>
<organism evidence="5 6">
    <name type="scientific">Sulfobacillus harzensis</name>
    <dbReference type="NCBI Taxonomy" id="2729629"/>
    <lineage>
        <taxon>Bacteria</taxon>
        <taxon>Bacillati</taxon>
        <taxon>Bacillota</taxon>
        <taxon>Clostridia</taxon>
        <taxon>Eubacteriales</taxon>
        <taxon>Clostridiales Family XVII. Incertae Sedis</taxon>
        <taxon>Sulfobacillus</taxon>
    </lineage>
</organism>
<sequence length="322" mass="34985">MKRIAAIVMHGISEFNLGVVCEVFGVPPKGFDGPWYELALCSIDGASVRTQGGLTLAIPQDLAATAMADTVLVPDWPADTRQAVPEALIRTLQAAHARGVRLVSFCTGAFVLAAAGLLDGRRATTHWLWSDRFARQYPQIAVDPQALYVDGGQIMTGAGTAAAIDLALHVVRQDYGADVANRVSRYLVAAPHRDGGQAQFIDVPVPAVHDDVRLASLLSWIVEHLTDPISVEGLAARAAVSPRTFLRRFRAVTGTTPYQWVLRQRIARAQQLLERTSESVERIAELCGFGSAASLRTHFRDIVGTAPLTYRRAFRHSSSPNR</sequence>
<gene>
    <name evidence="5" type="ORF">HIJ39_21430</name>
</gene>
<dbReference type="PANTHER" id="PTHR43130:SF3">
    <property type="entry name" value="HTH-TYPE TRANSCRIPTIONAL REGULATOR RV1931C"/>
    <property type="match status" value="1"/>
</dbReference>
<evidence type="ECO:0000256" key="2">
    <source>
        <dbReference type="ARBA" id="ARBA00023125"/>
    </source>
</evidence>
<dbReference type="InterPro" id="IPR029062">
    <property type="entry name" value="Class_I_gatase-like"/>
</dbReference>
<dbReference type="Pfam" id="PF01965">
    <property type="entry name" value="DJ-1_PfpI"/>
    <property type="match status" value="1"/>
</dbReference>
<dbReference type="SUPFAM" id="SSF52317">
    <property type="entry name" value="Class I glutamine amidotransferase-like"/>
    <property type="match status" value="1"/>
</dbReference>
<dbReference type="Proteomes" id="UP000533476">
    <property type="component" value="Unassembled WGS sequence"/>
</dbReference>
<feature type="domain" description="HTH araC/xylS-type" evidence="4">
    <location>
        <begin position="215"/>
        <end position="313"/>
    </location>
</feature>
<dbReference type="InterPro" id="IPR052158">
    <property type="entry name" value="INH-QAR"/>
</dbReference>